<dbReference type="InterPro" id="IPR036950">
    <property type="entry name" value="PBP_transglycosylase"/>
</dbReference>
<dbReference type="GO" id="GO:0016763">
    <property type="term" value="F:pentosyltransferase activity"/>
    <property type="evidence" value="ECO:0007669"/>
    <property type="project" value="InterPro"/>
</dbReference>
<dbReference type="OrthoDB" id="9766909at2"/>
<organism evidence="13 14">
    <name type="scientific">Flavobacterium flevense</name>
    <dbReference type="NCBI Taxonomy" id="983"/>
    <lineage>
        <taxon>Bacteria</taxon>
        <taxon>Pseudomonadati</taxon>
        <taxon>Bacteroidota</taxon>
        <taxon>Flavobacteriia</taxon>
        <taxon>Flavobacteriales</taxon>
        <taxon>Flavobacteriaceae</taxon>
        <taxon>Flavobacterium</taxon>
    </lineage>
</organism>
<evidence type="ECO:0000256" key="7">
    <source>
        <dbReference type="ARBA" id="ARBA00022984"/>
    </source>
</evidence>
<evidence type="ECO:0000256" key="5">
    <source>
        <dbReference type="ARBA" id="ARBA00022692"/>
    </source>
</evidence>
<keyword evidence="9 11" id="KW-0472">Membrane</keyword>
<evidence type="ECO:0000256" key="8">
    <source>
        <dbReference type="ARBA" id="ARBA00022989"/>
    </source>
</evidence>
<keyword evidence="6" id="KW-0133">Cell shape</keyword>
<comment type="caution">
    <text evidence="13">The sequence shown here is derived from an EMBL/GenBank/DDBJ whole genome shotgun (WGS) entry which is preliminary data.</text>
</comment>
<gene>
    <name evidence="13" type="ORF">FFL01_04530</name>
</gene>
<evidence type="ECO:0000256" key="2">
    <source>
        <dbReference type="ARBA" id="ARBA00022519"/>
    </source>
</evidence>
<keyword evidence="3" id="KW-0328">Glycosyltransferase</keyword>
<dbReference type="PANTHER" id="PTHR30400:SF0">
    <property type="entry name" value="BIOSYNTHETIC PEPTIDOGLYCAN TRANSGLYCOSYLASE"/>
    <property type="match status" value="1"/>
</dbReference>
<dbReference type="GO" id="GO:0016020">
    <property type="term" value="C:membrane"/>
    <property type="evidence" value="ECO:0007669"/>
    <property type="project" value="InterPro"/>
</dbReference>
<dbReference type="AlphaFoldDB" id="A0A4Y4AWH6"/>
<sequence>MKTQKQKIFLILKILIAVILIAIISVFCFRETLLQQAIAKTAKKIKTDYNSEFVVKKAGFEGLSGVNLTDITLVPKNADTLFRIQKMRTSVNIWRLLLGDVQLGTLEIKNGYIQLTKKGNIKNFAAFLKRNKSEENSTNKKDYASFAYRIISKVLNLIPTDMEVENLKFKLDDNGKKATIDIKKLVLLNKELETSIHVKTNTFAQRWQIKGFADPRNQKADLRFFNMDTGAIKVPYFDERYNLISSFDSIRLNIENIDKSGGELHIDGFTSIANLKINHAKIARKDVLIKNARFDYRLLLGSDFISVDSSSTVQFNKVKFHPYLAYETEEDTIYKLKVDIPKMKAQDFISSLPEGLFTHFEGMEAEGTFDYHLNFEYNKNKPNDLVFDSNLKKENLKITKYGEANLNKLNGEFIYRAIINNVLQRPVLVGMANPNFTPLDQISPYLQKCVLTTEDPSFFSHRGFINEAFKQSIIKNIKTKKFSRGASTISMQLIKNVFLTREKTLSRKLEEILLVYILENNRIVSKERMLEVYFNIIEWGPNVYGIGEASQFYFQKTPADLTFNECLFLARIIPSPKKFMYQFNDEGNFRESAVQQVSFLTNLMIRRGLLTADDTIFKKEPTILTGPAKSLLRIKIKDTTAIDSLKVSDEFEF</sequence>
<evidence type="ECO:0000256" key="3">
    <source>
        <dbReference type="ARBA" id="ARBA00022676"/>
    </source>
</evidence>
<keyword evidence="1" id="KW-1003">Cell membrane</keyword>
<evidence type="ECO:0000256" key="9">
    <source>
        <dbReference type="ARBA" id="ARBA00023136"/>
    </source>
</evidence>
<dbReference type="GO" id="GO:0008360">
    <property type="term" value="P:regulation of cell shape"/>
    <property type="evidence" value="ECO:0007669"/>
    <property type="project" value="UniProtKB-KW"/>
</dbReference>
<dbReference type="Pfam" id="PF00912">
    <property type="entry name" value="Transgly"/>
    <property type="match status" value="1"/>
</dbReference>
<evidence type="ECO:0000256" key="10">
    <source>
        <dbReference type="ARBA" id="ARBA00023316"/>
    </source>
</evidence>
<dbReference type="PANTHER" id="PTHR30400">
    <property type="entry name" value="MONOFUNCTIONAL BIOSYNTHETIC PEPTIDOGLYCAN TRANSGLYCOSYLASE"/>
    <property type="match status" value="1"/>
</dbReference>
<keyword evidence="10" id="KW-0961">Cell wall biogenesis/degradation</keyword>
<keyword evidence="14" id="KW-1185">Reference proteome</keyword>
<evidence type="ECO:0000313" key="14">
    <source>
        <dbReference type="Proteomes" id="UP000316775"/>
    </source>
</evidence>
<dbReference type="InterPro" id="IPR011812">
    <property type="entry name" value="Pep_trsgly"/>
</dbReference>
<protein>
    <submittedName>
        <fullName evidence="13">Glycosyl transferase</fullName>
    </submittedName>
</protein>
<keyword evidence="2" id="KW-0997">Cell inner membrane</keyword>
<evidence type="ECO:0000256" key="6">
    <source>
        <dbReference type="ARBA" id="ARBA00022960"/>
    </source>
</evidence>
<dbReference type="GO" id="GO:0009252">
    <property type="term" value="P:peptidoglycan biosynthetic process"/>
    <property type="evidence" value="ECO:0007669"/>
    <property type="project" value="UniProtKB-KW"/>
</dbReference>
<dbReference type="EMBL" id="BJNP01000003">
    <property type="protein sequence ID" value="GEC70914.1"/>
    <property type="molecule type" value="Genomic_DNA"/>
</dbReference>
<accession>A0A4Y4AWH6</accession>
<evidence type="ECO:0000313" key="13">
    <source>
        <dbReference type="EMBL" id="GEC70914.1"/>
    </source>
</evidence>
<feature type="domain" description="Glycosyl transferase family 51" evidence="12">
    <location>
        <begin position="433"/>
        <end position="584"/>
    </location>
</feature>
<keyword evidence="8 11" id="KW-1133">Transmembrane helix</keyword>
<feature type="transmembrane region" description="Helical" evidence="11">
    <location>
        <begin position="7"/>
        <end position="27"/>
    </location>
</feature>
<dbReference type="STRING" id="983.SAMN05443543_102543"/>
<keyword evidence="7" id="KW-0573">Peptidoglycan synthesis</keyword>
<dbReference type="GO" id="GO:0071555">
    <property type="term" value="P:cell wall organization"/>
    <property type="evidence" value="ECO:0007669"/>
    <property type="project" value="UniProtKB-KW"/>
</dbReference>
<evidence type="ECO:0000256" key="11">
    <source>
        <dbReference type="SAM" id="Phobius"/>
    </source>
</evidence>
<dbReference type="InterPro" id="IPR001264">
    <property type="entry name" value="Glyco_trans_51"/>
</dbReference>
<dbReference type="Gene3D" id="1.10.3810.10">
    <property type="entry name" value="Biosynthetic peptidoglycan transglycosylase-like"/>
    <property type="match status" value="1"/>
</dbReference>
<dbReference type="SUPFAM" id="SSF53955">
    <property type="entry name" value="Lysozyme-like"/>
    <property type="match status" value="1"/>
</dbReference>
<evidence type="ECO:0000259" key="12">
    <source>
        <dbReference type="Pfam" id="PF00912"/>
    </source>
</evidence>
<dbReference type="Proteomes" id="UP000316775">
    <property type="component" value="Unassembled WGS sequence"/>
</dbReference>
<proteinExistence type="predicted"/>
<evidence type="ECO:0000256" key="1">
    <source>
        <dbReference type="ARBA" id="ARBA00022475"/>
    </source>
</evidence>
<evidence type="ECO:0000256" key="4">
    <source>
        <dbReference type="ARBA" id="ARBA00022679"/>
    </source>
</evidence>
<dbReference type="InterPro" id="IPR023346">
    <property type="entry name" value="Lysozyme-like_dom_sf"/>
</dbReference>
<keyword evidence="5 11" id="KW-0812">Transmembrane</keyword>
<dbReference type="RefSeq" id="WP_073242874.1">
    <property type="nucleotide sequence ID" value="NZ_BJNP01000003.1"/>
</dbReference>
<reference evidence="13 14" key="1">
    <citation type="submission" date="2019-06" db="EMBL/GenBank/DDBJ databases">
        <title>Whole genome shotgun sequence of Flavobacterium flevense NBRC 14960.</title>
        <authorList>
            <person name="Hosoyama A."/>
            <person name="Uohara A."/>
            <person name="Ohji S."/>
            <person name="Ichikawa N."/>
        </authorList>
    </citation>
    <scope>NUCLEOTIDE SEQUENCE [LARGE SCALE GENOMIC DNA]</scope>
    <source>
        <strain evidence="13 14">NBRC 14960</strain>
    </source>
</reference>
<name>A0A4Y4AWH6_9FLAO</name>
<dbReference type="GO" id="GO:0009274">
    <property type="term" value="C:peptidoglycan-based cell wall"/>
    <property type="evidence" value="ECO:0007669"/>
    <property type="project" value="InterPro"/>
</dbReference>
<keyword evidence="4 13" id="KW-0808">Transferase</keyword>